<keyword evidence="7" id="KW-0325">Glycoprotein</keyword>
<feature type="transmembrane region" description="Helical" evidence="9">
    <location>
        <begin position="22"/>
        <end position="46"/>
    </location>
</feature>
<dbReference type="InterPro" id="IPR013568">
    <property type="entry name" value="SEFIR_dom"/>
</dbReference>
<evidence type="ECO:0000256" key="4">
    <source>
        <dbReference type="ARBA" id="ARBA00022989"/>
    </source>
</evidence>
<dbReference type="Pfam" id="PF08357">
    <property type="entry name" value="SEFIR"/>
    <property type="match status" value="1"/>
</dbReference>
<keyword evidence="6" id="KW-0675">Receptor</keyword>
<evidence type="ECO:0000256" key="3">
    <source>
        <dbReference type="ARBA" id="ARBA00022729"/>
    </source>
</evidence>
<comment type="subcellular location">
    <subcellularLocation>
        <location evidence="1">Membrane</location>
        <topology evidence="1">Single-pass type I membrane protein</topology>
    </subcellularLocation>
</comment>
<evidence type="ECO:0000259" key="10">
    <source>
        <dbReference type="Pfam" id="PF08357"/>
    </source>
</evidence>
<feature type="transmembrane region" description="Helical" evidence="9">
    <location>
        <begin position="370"/>
        <end position="392"/>
    </location>
</feature>
<evidence type="ECO:0000313" key="12">
    <source>
        <dbReference type="Proteomes" id="UP000678393"/>
    </source>
</evidence>
<name>A0A8S4A3A4_9EUPU</name>
<dbReference type="EMBL" id="CAJHNH020008510">
    <property type="protein sequence ID" value="CAG5136257.1"/>
    <property type="molecule type" value="Genomic_DNA"/>
</dbReference>
<gene>
    <name evidence="11" type="ORF">CUNI_LOCUS21815</name>
</gene>
<organism evidence="11 12">
    <name type="scientific">Candidula unifasciata</name>
    <dbReference type="NCBI Taxonomy" id="100452"/>
    <lineage>
        <taxon>Eukaryota</taxon>
        <taxon>Metazoa</taxon>
        <taxon>Spiralia</taxon>
        <taxon>Lophotrochozoa</taxon>
        <taxon>Mollusca</taxon>
        <taxon>Gastropoda</taxon>
        <taxon>Heterobranchia</taxon>
        <taxon>Euthyneura</taxon>
        <taxon>Panpulmonata</taxon>
        <taxon>Eupulmonata</taxon>
        <taxon>Stylommatophora</taxon>
        <taxon>Helicina</taxon>
        <taxon>Helicoidea</taxon>
        <taxon>Geomitridae</taxon>
        <taxon>Candidula</taxon>
    </lineage>
</organism>
<reference evidence="11" key="1">
    <citation type="submission" date="2021-04" db="EMBL/GenBank/DDBJ databases">
        <authorList>
            <consortium name="Molecular Ecology Group"/>
        </authorList>
    </citation>
    <scope>NUCLEOTIDE SEQUENCE</scope>
</reference>
<keyword evidence="3" id="KW-0732">Signal</keyword>
<keyword evidence="12" id="KW-1185">Reference proteome</keyword>
<accession>A0A8S4A3A4</accession>
<evidence type="ECO:0000256" key="2">
    <source>
        <dbReference type="ARBA" id="ARBA00022692"/>
    </source>
</evidence>
<evidence type="ECO:0000313" key="11">
    <source>
        <dbReference type="EMBL" id="CAG5136257.1"/>
    </source>
</evidence>
<dbReference type="Proteomes" id="UP000678393">
    <property type="component" value="Unassembled WGS sequence"/>
</dbReference>
<evidence type="ECO:0000256" key="5">
    <source>
        <dbReference type="ARBA" id="ARBA00023136"/>
    </source>
</evidence>
<evidence type="ECO:0000256" key="9">
    <source>
        <dbReference type="SAM" id="Phobius"/>
    </source>
</evidence>
<feature type="region of interest" description="Disordered" evidence="8">
    <location>
        <begin position="646"/>
        <end position="667"/>
    </location>
</feature>
<evidence type="ECO:0000256" key="6">
    <source>
        <dbReference type="ARBA" id="ARBA00023170"/>
    </source>
</evidence>
<keyword evidence="5 9" id="KW-0472">Membrane</keyword>
<keyword evidence="2 9" id="KW-0812">Transmembrane</keyword>
<feature type="domain" description="SEFIR" evidence="10">
    <location>
        <begin position="436"/>
        <end position="577"/>
    </location>
</feature>
<evidence type="ECO:0000256" key="8">
    <source>
        <dbReference type="SAM" id="MobiDB-lite"/>
    </source>
</evidence>
<dbReference type="GO" id="GO:0016020">
    <property type="term" value="C:membrane"/>
    <property type="evidence" value="ECO:0007669"/>
    <property type="project" value="UniProtKB-SubCell"/>
</dbReference>
<dbReference type="Gene3D" id="3.40.50.11530">
    <property type="match status" value="1"/>
</dbReference>
<dbReference type="OrthoDB" id="6110093at2759"/>
<dbReference type="PANTHER" id="PTHR15583:SF7">
    <property type="entry name" value="INTERLEUKIN CYTOKINE RECEPTOR-RELATED PROTEIN 2"/>
    <property type="match status" value="1"/>
</dbReference>
<comment type="caution">
    <text evidence="11">The sequence shown here is derived from an EMBL/GenBank/DDBJ whole genome shotgun (WGS) entry which is preliminary data.</text>
</comment>
<evidence type="ECO:0000256" key="7">
    <source>
        <dbReference type="ARBA" id="ARBA00023180"/>
    </source>
</evidence>
<evidence type="ECO:0000256" key="1">
    <source>
        <dbReference type="ARBA" id="ARBA00004479"/>
    </source>
</evidence>
<dbReference type="AlphaFoldDB" id="A0A8S4A3A4"/>
<protein>
    <recommendedName>
        <fullName evidence="10">SEFIR domain-containing protein</fullName>
    </recommendedName>
</protein>
<dbReference type="GO" id="GO:0030368">
    <property type="term" value="F:interleukin-17 receptor activity"/>
    <property type="evidence" value="ECO:0007669"/>
    <property type="project" value="InterPro"/>
</dbReference>
<keyword evidence="4 9" id="KW-1133">Transmembrane helix</keyword>
<dbReference type="PANTHER" id="PTHR15583">
    <property type="entry name" value="INTERLEUKIN-17 RECEPTOR"/>
    <property type="match status" value="1"/>
</dbReference>
<feature type="compositionally biased region" description="Polar residues" evidence="8">
    <location>
        <begin position="646"/>
        <end position="658"/>
    </location>
</feature>
<feature type="region of interest" description="Disordered" evidence="8">
    <location>
        <begin position="402"/>
        <end position="424"/>
    </location>
</feature>
<dbReference type="InterPro" id="IPR039465">
    <property type="entry name" value="IL-17_rcpt-like"/>
</dbReference>
<proteinExistence type="predicted"/>
<sequence>MTSDYSAVDRIMLRSGHGFGHLMLRLLILASLVCGILAECGGLLVYENFHPVDSDKICIKRYKTTECIQFVRSYDQKDLPADYPRRPTGIDKPEDLHLSSIKYVIGQKVHPGIGLIWKSPLSVTARENLLGFLIVWHSRLSNILLCNLLLFNTSNEYLKKSLTFEYQLQVQERSLFTVEVHSMPTHPVMVSNGFAVSSIVTPAIYSLDSEEVDPGKWIPYITASVFDNGTVIIKFTLPPAKYHLTRFQVMVFELGDFANPVHRVDYRPGLLSPENTHGRQVFQMRKSGCYRVIVRVREEDGNWLVEGRCRCWAIVLTHKRCVSSCGSVYVNLCLNVTGAPSIIQPGGITRVPGVPSESPTQAVSSNMAEAVVTGIISATLFLMFIFCIAFCLKHVCVKKKHRKGSGKPKDVNNSWSDSDPAKSQGCAAVPLAEKLVYIIYARDHQPHVQLVEALIAFLNVHCHCRVISLMPFDGDESEKYQWFLSRISSADYIIFLNSRAAESLIVAYLNMKLCRTKPASLEDDLFLLGVRYLMQSEIVRENKLILVSFNGKCCQKYLQVSVVYTLPNDLLGLLQKLHNFSKENTEAYDKLLPLYVENIPSLPEGARLLSAIKAEEDFEESNPGWFPKKFGLLKLLSEDAGYSSDVTSNTGVSVQDQMPSECDSPGSDLEKLDFAASLHADDPTRPQTPPHVQSCTDSCCPEKELSEMDLPVVADKLNMEGIIDQFHKLSKVLEHVHMETKPLDGESFIPPETLSEITYDTYSTALAQINTHGEVLSPITQSQIDCVEKGSNKDLILKGAEFIPVNELKLSPPETLSNVQEENMSACFRDINESTEKYLNGI</sequence>